<dbReference type="GO" id="GO:0006094">
    <property type="term" value="P:gluconeogenesis"/>
    <property type="evidence" value="ECO:0007669"/>
    <property type="project" value="UniProtKB-UniPathway"/>
</dbReference>
<dbReference type="InterPro" id="IPR002192">
    <property type="entry name" value="PPDK_AMP/ATP-bd"/>
</dbReference>
<keyword evidence="8 15" id="KW-0479">Metal-binding</keyword>
<reference evidence="19 20" key="1">
    <citation type="journal article" date="2019" name="Emerg. Microbes Infect.">
        <title>Comprehensive subspecies identification of 175 nontuberculous mycobacteria species based on 7547 genomic profiles.</title>
        <authorList>
            <person name="Matsumoto Y."/>
            <person name="Kinjo T."/>
            <person name="Motooka D."/>
            <person name="Nabeya D."/>
            <person name="Jung N."/>
            <person name="Uechi K."/>
            <person name="Horii T."/>
            <person name="Iida T."/>
            <person name="Fujita J."/>
            <person name="Nakamura S."/>
        </authorList>
    </citation>
    <scope>NUCLEOTIDE SEQUENCE [LARGE SCALE GENOMIC DNA]</scope>
    <source>
        <strain evidence="19 20">JCM 12405</strain>
    </source>
</reference>
<dbReference type="InterPro" id="IPR008279">
    <property type="entry name" value="PEP-util_enz_mobile_dom"/>
</dbReference>
<dbReference type="SUPFAM" id="SSF51621">
    <property type="entry name" value="Phosphoenolpyruvate/pyruvate domain"/>
    <property type="match status" value="1"/>
</dbReference>
<evidence type="ECO:0000256" key="10">
    <source>
        <dbReference type="ARBA" id="ARBA00022777"/>
    </source>
</evidence>
<dbReference type="FunFam" id="3.30.470.20:FF:000017">
    <property type="entry name" value="Phosphoenolpyruvate synthase"/>
    <property type="match status" value="1"/>
</dbReference>
<dbReference type="FunFam" id="3.30.1490.20:FF:000010">
    <property type="entry name" value="Phosphoenolpyruvate synthase"/>
    <property type="match status" value="1"/>
</dbReference>
<dbReference type="FunFam" id="3.50.30.10:FF:000002">
    <property type="entry name" value="Phosphoenolpyruvate synthase"/>
    <property type="match status" value="1"/>
</dbReference>
<accession>A0A7I7VSS3</accession>
<dbReference type="InterPro" id="IPR013815">
    <property type="entry name" value="ATP_grasp_subdomain_1"/>
</dbReference>
<keyword evidence="9 15" id="KW-0547">Nucleotide-binding</keyword>
<dbReference type="InterPro" id="IPR040442">
    <property type="entry name" value="Pyrv_kinase-like_dom_sf"/>
</dbReference>
<organism evidence="19 20">
    <name type="scientific">Mycolicibacterium doricum</name>
    <dbReference type="NCBI Taxonomy" id="126673"/>
    <lineage>
        <taxon>Bacteria</taxon>
        <taxon>Bacillati</taxon>
        <taxon>Actinomycetota</taxon>
        <taxon>Actinomycetes</taxon>
        <taxon>Mycobacteriales</taxon>
        <taxon>Mycobacteriaceae</taxon>
        <taxon>Mycolicibacterium</taxon>
    </lineage>
</organism>
<dbReference type="PANTHER" id="PTHR43030:SF1">
    <property type="entry name" value="PHOSPHOENOLPYRUVATE SYNTHASE"/>
    <property type="match status" value="1"/>
</dbReference>
<evidence type="ECO:0000256" key="3">
    <source>
        <dbReference type="ARBA" id="ARBA00004742"/>
    </source>
</evidence>
<dbReference type="Pfam" id="PF02896">
    <property type="entry name" value="PEP-utilizers_C"/>
    <property type="match status" value="1"/>
</dbReference>
<dbReference type="Gene3D" id="3.30.470.20">
    <property type="entry name" value="ATP-grasp fold, B domain"/>
    <property type="match status" value="1"/>
</dbReference>
<dbReference type="GO" id="GO:0046872">
    <property type="term" value="F:metal ion binding"/>
    <property type="evidence" value="ECO:0007669"/>
    <property type="project" value="UniProtKB-KW"/>
</dbReference>
<evidence type="ECO:0000256" key="15">
    <source>
        <dbReference type="PIRNR" id="PIRNR000854"/>
    </source>
</evidence>
<evidence type="ECO:0000256" key="7">
    <source>
        <dbReference type="ARBA" id="ARBA00022679"/>
    </source>
</evidence>
<dbReference type="Pfam" id="PF01326">
    <property type="entry name" value="PPDK_N"/>
    <property type="match status" value="1"/>
</dbReference>
<comment type="cofactor">
    <cofactor evidence="1 15">
        <name>Mg(2+)</name>
        <dbReference type="ChEBI" id="CHEBI:18420"/>
    </cofactor>
</comment>
<dbReference type="NCBIfam" id="TIGR01418">
    <property type="entry name" value="PEP_synth"/>
    <property type="match status" value="1"/>
</dbReference>
<dbReference type="PANTHER" id="PTHR43030">
    <property type="entry name" value="PHOSPHOENOLPYRUVATE SYNTHASE"/>
    <property type="match status" value="1"/>
</dbReference>
<dbReference type="NCBIfam" id="NF005057">
    <property type="entry name" value="PRK06464.1"/>
    <property type="match status" value="1"/>
</dbReference>
<keyword evidence="11 15" id="KW-0067">ATP-binding</keyword>
<comment type="pathway">
    <text evidence="3 15">Carbohydrate biosynthesis; gluconeogenesis.</text>
</comment>
<name>A0A7I7VSS3_9MYCO</name>
<dbReference type="Pfam" id="PF00391">
    <property type="entry name" value="PEP-utilizers"/>
    <property type="match status" value="1"/>
</dbReference>
<keyword evidence="7 15" id="KW-0808">Transferase</keyword>
<dbReference type="InterPro" id="IPR023151">
    <property type="entry name" value="PEP_util_CS"/>
</dbReference>
<dbReference type="PROSITE" id="PS00370">
    <property type="entry name" value="PEP_ENZYMES_PHOS_SITE"/>
    <property type="match status" value="1"/>
</dbReference>
<feature type="domain" description="PEP-utilising enzyme C-terminal" evidence="18">
    <location>
        <begin position="538"/>
        <end position="845"/>
    </location>
</feature>
<dbReference type="Gene3D" id="3.50.30.10">
    <property type="entry name" value="Phosphohistidine domain"/>
    <property type="match status" value="1"/>
</dbReference>
<dbReference type="InterPro" id="IPR006319">
    <property type="entry name" value="PEP_synth"/>
</dbReference>
<evidence type="ECO:0000256" key="4">
    <source>
        <dbReference type="ARBA" id="ARBA00007837"/>
    </source>
</evidence>
<evidence type="ECO:0000256" key="6">
    <source>
        <dbReference type="ARBA" id="ARBA00021623"/>
    </source>
</evidence>
<comment type="catalytic activity">
    <reaction evidence="14 15">
        <text>pyruvate + ATP + H2O = phosphoenolpyruvate + AMP + phosphate + 2 H(+)</text>
        <dbReference type="Rhea" id="RHEA:11364"/>
        <dbReference type="ChEBI" id="CHEBI:15361"/>
        <dbReference type="ChEBI" id="CHEBI:15377"/>
        <dbReference type="ChEBI" id="CHEBI:15378"/>
        <dbReference type="ChEBI" id="CHEBI:30616"/>
        <dbReference type="ChEBI" id="CHEBI:43474"/>
        <dbReference type="ChEBI" id="CHEBI:58702"/>
        <dbReference type="ChEBI" id="CHEBI:456215"/>
        <dbReference type="EC" id="2.7.9.2"/>
    </reaction>
</comment>
<dbReference type="InterPro" id="IPR018274">
    <property type="entry name" value="PEP_util_AS"/>
</dbReference>
<keyword evidence="19" id="KW-0670">Pyruvate</keyword>
<evidence type="ECO:0000256" key="8">
    <source>
        <dbReference type="ARBA" id="ARBA00022723"/>
    </source>
</evidence>
<evidence type="ECO:0000259" key="18">
    <source>
        <dbReference type="Pfam" id="PF02896"/>
    </source>
</evidence>
<keyword evidence="10 15" id="KW-0418">Kinase</keyword>
<dbReference type="UniPathway" id="UPA00138"/>
<dbReference type="InterPro" id="IPR036637">
    <property type="entry name" value="Phosphohistidine_dom_sf"/>
</dbReference>
<evidence type="ECO:0000256" key="2">
    <source>
        <dbReference type="ARBA" id="ARBA00002988"/>
    </source>
</evidence>
<evidence type="ECO:0000256" key="11">
    <source>
        <dbReference type="ARBA" id="ARBA00022840"/>
    </source>
</evidence>
<dbReference type="Proteomes" id="UP000467201">
    <property type="component" value="Chromosome"/>
</dbReference>
<dbReference type="EMBL" id="AP022605">
    <property type="protein sequence ID" value="BBZ08336.1"/>
    <property type="molecule type" value="Genomic_DNA"/>
</dbReference>
<evidence type="ECO:0000256" key="5">
    <source>
        <dbReference type="ARBA" id="ARBA00011996"/>
    </source>
</evidence>
<dbReference type="Gene3D" id="3.30.1490.20">
    <property type="entry name" value="ATP-grasp fold, A domain"/>
    <property type="match status" value="1"/>
</dbReference>
<dbReference type="GO" id="GO:0005524">
    <property type="term" value="F:ATP binding"/>
    <property type="evidence" value="ECO:0007669"/>
    <property type="project" value="UniProtKB-KW"/>
</dbReference>
<keyword evidence="12 15" id="KW-0460">Magnesium</keyword>
<dbReference type="InterPro" id="IPR015813">
    <property type="entry name" value="Pyrv/PenolPyrv_kinase-like_dom"/>
</dbReference>
<protein>
    <recommendedName>
        <fullName evidence="6 15">Phosphoenolpyruvate synthase</fullName>
        <shortName evidence="15">PEP synthase</shortName>
        <ecNumber evidence="5 15">2.7.9.2</ecNumber>
    </recommendedName>
    <alternativeName>
        <fullName evidence="13 15">Pyruvate, water dikinase</fullName>
    </alternativeName>
</protein>
<evidence type="ECO:0000256" key="12">
    <source>
        <dbReference type="ARBA" id="ARBA00022842"/>
    </source>
</evidence>
<dbReference type="PROSITE" id="PS00742">
    <property type="entry name" value="PEP_ENZYMES_2"/>
    <property type="match status" value="1"/>
</dbReference>
<comment type="function">
    <text evidence="2 15">Catalyzes the phosphorylation of pyruvate to phosphoenolpyruvate.</text>
</comment>
<dbReference type="SUPFAM" id="SSF52009">
    <property type="entry name" value="Phosphohistidine domain"/>
    <property type="match status" value="1"/>
</dbReference>
<proteinExistence type="inferred from homology"/>
<dbReference type="PIRSF" id="PIRSF000854">
    <property type="entry name" value="PEP_synthase"/>
    <property type="match status" value="1"/>
</dbReference>
<dbReference type="GO" id="GO:0008986">
    <property type="term" value="F:pyruvate, water dikinase activity"/>
    <property type="evidence" value="ECO:0007669"/>
    <property type="project" value="UniProtKB-EC"/>
</dbReference>
<dbReference type="InterPro" id="IPR000121">
    <property type="entry name" value="PEP_util_C"/>
</dbReference>
<evidence type="ECO:0000313" key="19">
    <source>
        <dbReference type="EMBL" id="BBZ08336.1"/>
    </source>
</evidence>
<evidence type="ECO:0000259" key="16">
    <source>
        <dbReference type="Pfam" id="PF00391"/>
    </source>
</evidence>
<gene>
    <name evidence="19" type="primary">ppsA</name>
    <name evidence="19" type="ORF">MDOR_25050</name>
</gene>
<evidence type="ECO:0000256" key="13">
    <source>
        <dbReference type="ARBA" id="ARBA00033470"/>
    </source>
</evidence>
<dbReference type="SUPFAM" id="SSF56059">
    <property type="entry name" value="Glutathione synthetase ATP-binding domain-like"/>
    <property type="match status" value="1"/>
</dbReference>
<evidence type="ECO:0000313" key="20">
    <source>
        <dbReference type="Proteomes" id="UP000467201"/>
    </source>
</evidence>
<sequence length="854" mass="93363">MLFYAGPTVHERLAVGRFTGGGGDRPDAWSKVTSGPVSEASDRGRLAFVAQLRGQTMSECAYVRFFEEFAIDDVPLVGGKNASLGEMYQNLSGQGVRIPNGFAITAAAYRHVLDEAGAWDRLHAELDHIDPADVAALARKGKRAREIVYGAGLPEDLAAEILEAYRALQQEYGEDVSLAVRSSATAEDLPTASFAGQQDSYLNIKGAQSLLDTCRRCFASLFTDRAIHYRIDQGFDHFKVSLSIGVMKMVRSDIASSGVMFSLDTESGFRDAVFVTGAYGLGENVVQGAVDPDEFYVHKPTYLSGHRAVLRRLLGDKAVKMVLVEGETKNTTRNIPTPKADRARFCLTDEDVLELAGYACAIEQHYGRPMDMEWAKDGIDGKLYIVQARPETVASQHSATAVETYVLEGRGEILAEGRSVGERIASGVVKHIEHLSQLAEFEPGQVLVADTTTPDWEPVMKTAAAIVTNRGGRTCHASIVARELGIPAVVGTGDATTSVPDGAMVTVSCAEGDSGRVYDGAVGFHVERTEIGDMVRPRTEIMVNLGNPDLAFKTSFLPNDGVGLARTEFIISEYIRFHPLALLHPEKVEDPRVRRDIDRLTQGYDDGGAFFVERLSEGIGTIAAAFWPKPVVVRMSDFKTNEYASLVGGQAFEPSESNPMLGFRGASRYAHPAYAEGFALECRAMRRVREQMGLTNVILMIPFVRRVAEADLVLQTMADLGLRRGENGLKVYAMCEIPNNVILIDEFAKRFDGFSIGSNDLTQLTLGVDRDSEVVAFDYDERDDGVKEMIRLAVEGCRRNGIHSGLCGQAPSDYPDMAEYLVRLGIESMSLNPDTVVRTTRQVLEAEHQLARLP</sequence>
<dbReference type="Gene3D" id="3.20.20.60">
    <property type="entry name" value="Phosphoenolpyruvate-binding domains"/>
    <property type="match status" value="1"/>
</dbReference>
<feature type="domain" description="PEP-utilising enzyme mobile" evidence="16">
    <location>
        <begin position="441"/>
        <end position="512"/>
    </location>
</feature>
<dbReference type="AlphaFoldDB" id="A0A7I7VSS3"/>
<evidence type="ECO:0000256" key="9">
    <source>
        <dbReference type="ARBA" id="ARBA00022741"/>
    </source>
</evidence>
<dbReference type="KEGG" id="mdr:MDOR_25050"/>
<evidence type="ECO:0000259" key="17">
    <source>
        <dbReference type="Pfam" id="PF01326"/>
    </source>
</evidence>
<comment type="similarity">
    <text evidence="4 15">Belongs to the PEP-utilizing enzyme family.</text>
</comment>
<feature type="domain" description="Pyruvate phosphate dikinase AMP/ATP-binding" evidence="17">
    <location>
        <begin position="75"/>
        <end position="403"/>
    </location>
</feature>
<evidence type="ECO:0000256" key="14">
    <source>
        <dbReference type="ARBA" id="ARBA00047700"/>
    </source>
</evidence>
<evidence type="ECO:0000256" key="1">
    <source>
        <dbReference type="ARBA" id="ARBA00001946"/>
    </source>
</evidence>
<dbReference type="EC" id="2.7.9.2" evidence="5 15"/>